<evidence type="ECO:0000313" key="5">
    <source>
        <dbReference type="EMBL" id="SDR85967.1"/>
    </source>
</evidence>
<proteinExistence type="inferred from homology"/>
<dbReference type="OrthoDB" id="9808669at2"/>
<comment type="similarity">
    <text evidence="1 3">Belongs to the thiolase-like superfamily. Beta-ketoacyl-ACP synthases family.</text>
</comment>
<reference evidence="6" key="1">
    <citation type="submission" date="2016-10" db="EMBL/GenBank/DDBJ databases">
        <authorList>
            <person name="Varghese N."/>
            <person name="Submissions S."/>
        </authorList>
    </citation>
    <scope>NUCLEOTIDE SEQUENCE [LARGE SCALE GENOMIC DNA]</scope>
    <source>
        <strain evidence="6">DSM 23676</strain>
    </source>
</reference>
<sequence length="456" mass="46423">MNASQGNQHSGHQHGARDVVITGLGAITPGSQDPEALWQSVRGGISAIDVLAGEQFDDLAVRIGGQITEFDAEAILPRALARRLSPVQHWAIAAADQALNHAGIPAPAEELPWDRDRVAVIAATGSGPVDAMQEATRALDAGGPRSVPLTLSIHGAPDSAAALISQRFDLRGPGQGVSATCASGAIGLGEAMRRIRHGYADAVLVVGMEDCLGPVNLASNANMRALAAGFEGDPTAASRPFDQARNGFVMSQGAAAILLESADSAASRGARPLAELAGFGAASDAHHPTNPHPQGRGAASAVVQALSDAGLEPGDIDHINAHATGTPAGDRAELAAFDAALGEVGRTIPISATKSTTGHLLGASGVVEAILATMTLRDQTLPPTLNLDDNEFPEWDIVAGHAREISGGPDLAEAAVDTVLSTSFGFGGHNGAIILRRTAESAAPSADATEASTKER</sequence>
<dbReference type="PANTHER" id="PTHR11712">
    <property type="entry name" value="POLYKETIDE SYNTHASE-RELATED"/>
    <property type="match status" value="1"/>
</dbReference>
<dbReference type="Proteomes" id="UP000199597">
    <property type="component" value="Chromosome I"/>
</dbReference>
<feature type="domain" description="Ketosynthase family 3 (KS3)" evidence="4">
    <location>
        <begin position="16"/>
        <end position="437"/>
    </location>
</feature>
<dbReference type="STRING" id="1136497.SAMN04489752_0442"/>
<evidence type="ECO:0000259" key="4">
    <source>
        <dbReference type="PROSITE" id="PS52004"/>
    </source>
</evidence>
<keyword evidence="2 3" id="KW-0808">Transferase</keyword>
<dbReference type="GO" id="GO:0004315">
    <property type="term" value="F:3-oxoacyl-[acyl-carrier-protein] synthase activity"/>
    <property type="evidence" value="ECO:0007669"/>
    <property type="project" value="TreeGrafter"/>
</dbReference>
<dbReference type="GO" id="GO:0006633">
    <property type="term" value="P:fatty acid biosynthetic process"/>
    <property type="evidence" value="ECO:0007669"/>
    <property type="project" value="TreeGrafter"/>
</dbReference>
<dbReference type="PANTHER" id="PTHR11712:SF321">
    <property type="entry name" value="3-OXOACYL-[ACYL-CARRIER-PROTEIN] SYNTHASE 2"/>
    <property type="match status" value="1"/>
</dbReference>
<dbReference type="InterPro" id="IPR014030">
    <property type="entry name" value="Ketoacyl_synth_N"/>
</dbReference>
<dbReference type="Gene3D" id="3.40.47.10">
    <property type="match status" value="1"/>
</dbReference>
<protein>
    <submittedName>
        <fullName evidence="5">3-oxoacyl-[acyl-carrier-protein] synthase II</fullName>
    </submittedName>
</protein>
<evidence type="ECO:0000256" key="2">
    <source>
        <dbReference type="ARBA" id="ARBA00022679"/>
    </source>
</evidence>
<dbReference type="CDD" id="cd00834">
    <property type="entry name" value="KAS_I_II"/>
    <property type="match status" value="1"/>
</dbReference>
<dbReference type="InterPro" id="IPR016039">
    <property type="entry name" value="Thiolase-like"/>
</dbReference>
<accession>A0A1H1MH28</accession>
<evidence type="ECO:0000313" key="6">
    <source>
        <dbReference type="Proteomes" id="UP000199597"/>
    </source>
</evidence>
<evidence type="ECO:0000256" key="1">
    <source>
        <dbReference type="ARBA" id="ARBA00008467"/>
    </source>
</evidence>
<dbReference type="Pfam" id="PF00109">
    <property type="entry name" value="ketoacyl-synt"/>
    <property type="match status" value="1"/>
</dbReference>
<dbReference type="InterPro" id="IPR020841">
    <property type="entry name" value="PKS_Beta-ketoAc_synthase_dom"/>
</dbReference>
<keyword evidence="6" id="KW-1185">Reference proteome</keyword>
<dbReference type="SMART" id="SM00825">
    <property type="entry name" value="PKS_KS"/>
    <property type="match status" value="1"/>
</dbReference>
<dbReference type="EMBL" id="LT629766">
    <property type="protein sequence ID" value="SDR85967.1"/>
    <property type="molecule type" value="Genomic_DNA"/>
</dbReference>
<dbReference type="SUPFAM" id="SSF53901">
    <property type="entry name" value="Thiolase-like"/>
    <property type="match status" value="1"/>
</dbReference>
<gene>
    <name evidence="5" type="ORF">SAMN04489752_0442</name>
</gene>
<dbReference type="GO" id="GO:0005829">
    <property type="term" value="C:cytosol"/>
    <property type="evidence" value="ECO:0007669"/>
    <property type="project" value="TreeGrafter"/>
</dbReference>
<dbReference type="Pfam" id="PF02801">
    <property type="entry name" value="Ketoacyl-synt_C"/>
    <property type="match status" value="1"/>
</dbReference>
<dbReference type="InterPro" id="IPR000794">
    <property type="entry name" value="Beta-ketoacyl_synthase"/>
</dbReference>
<dbReference type="PROSITE" id="PS52004">
    <property type="entry name" value="KS3_2"/>
    <property type="match status" value="1"/>
</dbReference>
<name>A0A1H1MH28_9MICO</name>
<dbReference type="InterPro" id="IPR014031">
    <property type="entry name" value="Ketoacyl_synth_C"/>
</dbReference>
<dbReference type="AlphaFoldDB" id="A0A1H1MH28"/>
<evidence type="ECO:0000256" key="3">
    <source>
        <dbReference type="RuleBase" id="RU003694"/>
    </source>
</evidence>
<dbReference type="RefSeq" id="WP_092009621.1">
    <property type="nucleotide sequence ID" value="NZ_LT629766.1"/>
</dbReference>
<organism evidence="5 6">
    <name type="scientific">Brevibacterium siliguriense</name>
    <dbReference type="NCBI Taxonomy" id="1136497"/>
    <lineage>
        <taxon>Bacteria</taxon>
        <taxon>Bacillati</taxon>
        <taxon>Actinomycetota</taxon>
        <taxon>Actinomycetes</taxon>
        <taxon>Micrococcales</taxon>
        <taxon>Brevibacteriaceae</taxon>
        <taxon>Brevibacterium</taxon>
    </lineage>
</organism>